<name>A0AAP2W6K0_9EURY</name>
<dbReference type="AlphaFoldDB" id="A0AAP2W6K0"/>
<keyword evidence="1 7" id="KW-0963">Cytoplasm</keyword>
<dbReference type="InterPro" id="IPR023540">
    <property type="entry name" value="PPAT_arch"/>
</dbReference>
<comment type="caution">
    <text evidence="9">The sequence shown here is derived from an EMBL/GenBank/DDBJ whole genome shotgun (WGS) entry which is preliminary data.</text>
</comment>
<dbReference type="InterPro" id="IPR004821">
    <property type="entry name" value="Cyt_trans-like"/>
</dbReference>
<comment type="similarity">
    <text evidence="7">Belongs to the eukaryotic CoaD family.</text>
</comment>
<dbReference type="RefSeq" id="WP_369424162.1">
    <property type="nucleotide sequence ID" value="NZ_PGCK01000008.1"/>
</dbReference>
<dbReference type="InterPro" id="IPR014729">
    <property type="entry name" value="Rossmann-like_a/b/a_fold"/>
</dbReference>
<comment type="function">
    <text evidence="7">Reversibly transfers an adenylyl group from ATP to 4'-phosphopantetheine, yielding dephospho-CoA (dPCoA) and pyrophosphate.</text>
</comment>
<evidence type="ECO:0000256" key="5">
    <source>
        <dbReference type="ARBA" id="ARBA00022840"/>
    </source>
</evidence>
<dbReference type="Proteomes" id="UP001320159">
    <property type="component" value="Unassembled WGS sequence"/>
</dbReference>
<dbReference type="Pfam" id="PF01467">
    <property type="entry name" value="CTP_transf_like"/>
    <property type="match status" value="1"/>
</dbReference>
<keyword evidence="10" id="KW-1185">Reference proteome</keyword>
<evidence type="ECO:0000313" key="10">
    <source>
        <dbReference type="Proteomes" id="UP001320159"/>
    </source>
</evidence>
<keyword evidence="2 7" id="KW-0808">Transferase</keyword>
<protein>
    <recommendedName>
        <fullName evidence="7">Phosphopantetheine adenylyltransferase</fullName>
        <ecNumber evidence="7">2.7.7.3</ecNumber>
    </recommendedName>
    <alternativeName>
        <fullName evidence="7">Dephospho-CoA pyrophosphorylase</fullName>
    </alternativeName>
    <alternativeName>
        <fullName evidence="7">Pantetheine-phosphate adenylyltransferase</fullName>
        <shortName evidence="7">PPAT</shortName>
    </alternativeName>
</protein>
<keyword evidence="4 7" id="KW-0547">Nucleotide-binding</keyword>
<feature type="domain" description="Cytidyltransferase-like" evidence="8">
    <location>
        <begin position="5"/>
        <end position="138"/>
    </location>
</feature>
<evidence type="ECO:0000256" key="1">
    <source>
        <dbReference type="ARBA" id="ARBA00022490"/>
    </source>
</evidence>
<evidence type="ECO:0000313" key="9">
    <source>
        <dbReference type="EMBL" id="MCD1295362.1"/>
    </source>
</evidence>
<reference evidence="9 10" key="1">
    <citation type="submission" date="2017-11" db="EMBL/GenBank/DDBJ databases">
        <title>Isolation and Characterization of Family Methanocellaceae Species from Potential Methane Hydrate Area Offshore Southwestern Taiwan.</title>
        <authorList>
            <person name="Zhang W.-L."/>
            <person name="Chen W.-C."/>
            <person name="Lai M.-C."/>
            <person name="Chen S.-C."/>
        </authorList>
    </citation>
    <scope>NUCLEOTIDE SEQUENCE [LARGE SCALE GENOMIC DNA]</scope>
    <source>
        <strain evidence="9 10">CWC-04</strain>
    </source>
</reference>
<keyword evidence="5 7" id="KW-0067">ATP-binding</keyword>
<proteinExistence type="inferred from homology"/>
<gene>
    <name evidence="7" type="primary">coaD</name>
    <name evidence="9" type="ORF">CUJ83_10160</name>
</gene>
<dbReference type="SUPFAM" id="SSF52374">
    <property type="entry name" value="Nucleotidylyl transferase"/>
    <property type="match status" value="1"/>
</dbReference>
<evidence type="ECO:0000256" key="3">
    <source>
        <dbReference type="ARBA" id="ARBA00022695"/>
    </source>
</evidence>
<dbReference type="NCBIfam" id="NF001985">
    <property type="entry name" value="PRK00777.1"/>
    <property type="match status" value="1"/>
</dbReference>
<keyword evidence="3 7" id="KW-0548">Nucleotidyltransferase</keyword>
<comment type="catalytic activity">
    <reaction evidence="7">
        <text>(R)-4'-phosphopantetheine + ATP + H(+) = 3'-dephospho-CoA + diphosphate</text>
        <dbReference type="Rhea" id="RHEA:19801"/>
        <dbReference type="ChEBI" id="CHEBI:15378"/>
        <dbReference type="ChEBI" id="CHEBI:30616"/>
        <dbReference type="ChEBI" id="CHEBI:33019"/>
        <dbReference type="ChEBI" id="CHEBI:57328"/>
        <dbReference type="ChEBI" id="CHEBI:61723"/>
        <dbReference type="EC" id="2.7.7.3"/>
    </reaction>
</comment>
<accession>A0AAP2W6K0</accession>
<evidence type="ECO:0000256" key="7">
    <source>
        <dbReference type="HAMAP-Rule" id="MF_00647"/>
    </source>
</evidence>
<dbReference type="GO" id="GO:0005524">
    <property type="term" value="F:ATP binding"/>
    <property type="evidence" value="ECO:0007669"/>
    <property type="project" value="UniProtKB-KW"/>
</dbReference>
<evidence type="ECO:0000256" key="6">
    <source>
        <dbReference type="ARBA" id="ARBA00022993"/>
    </source>
</evidence>
<sequence length="153" mass="17375">MKVAVGGTFQPLHDGHKLLLRKAYWLSHDVDIGLTSDEMATGSRVRPVETYEERENKLREWIKKEIGVEPNIMKINDPYGKTLTEDYDKIVVSPETYPTALKINDIRKSKGFDPIDVILVNYVLAEDGDPISSTRIVKGEIDTHGNLLKRPKE</sequence>
<dbReference type="Gene3D" id="3.40.50.620">
    <property type="entry name" value="HUPs"/>
    <property type="match status" value="1"/>
</dbReference>
<comment type="pathway">
    <text evidence="7">Cofactor biosynthesis; coenzyme A biosynthesis.</text>
</comment>
<dbReference type="GO" id="GO:0004595">
    <property type="term" value="F:pantetheine-phosphate adenylyltransferase activity"/>
    <property type="evidence" value="ECO:0007669"/>
    <property type="project" value="UniProtKB-UniRule"/>
</dbReference>
<dbReference type="GO" id="GO:0005737">
    <property type="term" value="C:cytoplasm"/>
    <property type="evidence" value="ECO:0007669"/>
    <property type="project" value="UniProtKB-SubCell"/>
</dbReference>
<dbReference type="GO" id="GO:0015937">
    <property type="term" value="P:coenzyme A biosynthetic process"/>
    <property type="evidence" value="ECO:0007669"/>
    <property type="project" value="UniProtKB-UniRule"/>
</dbReference>
<evidence type="ECO:0000256" key="4">
    <source>
        <dbReference type="ARBA" id="ARBA00022741"/>
    </source>
</evidence>
<dbReference type="HAMAP" id="MF_00647">
    <property type="entry name" value="PPAT_arch"/>
    <property type="match status" value="1"/>
</dbReference>
<organism evidence="9 10">
    <name type="scientific">Methanooceanicella nereidis</name>
    <dbReference type="NCBI Taxonomy" id="2052831"/>
    <lineage>
        <taxon>Archaea</taxon>
        <taxon>Methanobacteriati</taxon>
        <taxon>Methanobacteriota</taxon>
        <taxon>Stenosarchaea group</taxon>
        <taxon>Methanomicrobia</taxon>
        <taxon>Methanocellales</taxon>
        <taxon>Methanocellaceae</taxon>
        <taxon>Methanooceanicella</taxon>
    </lineage>
</organism>
<keyword evidence="6 7" id="KW-0173">Coenzyme A biosynthesis</keyword>
<dbReference type="EMBL" id="PGCK01000008">
    <property type="protein sequence ID" value="MCD1295362.1"/>
    <property type="molecule type" value="Genomic_DNA"/>
</dbReference>
<evidence type="ECO:0000259" key="8">
    <source>
        <dbReference type="Pfam" id="PF01467"/>
    </source>
</evidence>
<comment type="subcellular location">
    <subcellularLocation>
        <location evidence="7">Cytoplasm</location>
    </subcellularLocation>
</comment>
<dbReference type="EC" id="2.7.7.3" evidence="7"/>
<evidence type="ECO:0000256" key="2">
    <source>
        <dbReference type="ARBA" id="ARBA00022679"/>
    </source>
</evidence>